<keyword evidence="2" id="KW-1185">Reference proteome</keyword>
<dbReference type="EMBL" id="CAJVQC010074444">
    <property type="protein sequence ID" value="CAG8813039.1"/>
    <property type="molecule type" value="Genomic_DNA"/>
</dbReference>
<comment type="caution">
    <text evidence="1">The sequence shown here is derived from an EMBL/GenBank/DDBJ whole genome shotgun (WGS) entry which is preliminary data.</text>
</comment>
<accession>A0ACA9RW72</accession>
<sequence>QKKTKVSQPIEEDSKAKSGPTTQGKKTPTPEIIDQKDESEKDPKDLDKKIAKDMFKVDGAEYAFSTWFAEIEFKKYKAEITEEWKMHQGGPNVILTKKMKPEFWVEIDKKFLVREVSGQSEVERLDSNA</sequence>
<protein>
    <submittedName>
        <fullName evidence="1">18322_t:CDS:1</fullName>
    </submittedName>
</protein>
<dbReference type="Proteomes" id="UP000789920">
    <property type="component" value="Unassembled WGS sequence"/>
</dbReference>
<reference evidence="1" key="1">
    <citation type="submission" date="2021-06" db="EMBL/GenBank/DDBJ databases">
        <authorList>
            <person name="Kallberg Y."/>
            <person name="Tangrot J."/>
            <person name="Rosling A."/>
        </authorList>
    </citation>
    <scope>NUCLEOTIDE SEQUENCE</scope>
    <source>
        <strain evidence="1">MA461A</strain>
    </source>
</reference>
<gene>
    <name evidence="1" type="ORF">RPERSI_LOCUS23670</name>
</gene>
<feature type="non-terminal residue" evidence="1">
    <location>
        <position position="129"/>
    </location>
</feature>
<name>A0ACA9RW72_9GLOM</name>
<feature type="non-terminal residue" evidence="1">
    <location>
        <position position="1"/>
    </location>
</feature>
<organism evidence="1 2">
    <name type="scientific">Racocetra persica</name>
    <dbReference type="NCBI Taxonomy" id="160502"/>
    <lineage>
        <taxon>Eukaryota</taxon>
        <taxon>Fungi</taxon>
        <taxon>Fungi incertae sedis</taxon>
        <taxon>Mucoromycota</taxon>
        <taxon>Glomeromycotina</taxon>
        <taxon>Glomeromycetes</taxon>
        <taxon>Diversisporales</taxon>
        <taxon>Gigasporaceae</taxon>
        <taxon>Racocetra</taxon>
    </lineage>
</organism>
<evidence type="ECO:0000313" key="2">
    <source>
        <dbReference type="Proteomes" id="UP000789920"/>
    </source>
</evidence>
<proteinExistence type="predicted"/>
<evidence type="ECO:0000313" key="1">
    <source>
        <dbReference type="EMBL" id="CAG8813039.1"/>
    </source>
</evidence>